<proteinExistence type="predicted"/>
<evidence type="ECO:0000256" key="3">
    <source>
        <dbReference type="ARBA" id="ARBA00022695"/>
    </source>
</evidence>
<dbReference type="Proteomes" id="UP000278733">
    <property type="component" value="Chromosome"/>
</dbReference>
<reference evidence="6 7" key="1">
    <citation type="submission" date="2018-12" db="EMBL/GenBank/DDBJ databases">
        <authorList>
            <consortium name="Pathogen Informatics"/>
        </authorList>
    </citation>
    <scope>NUCLEOTIDE SEQUENCE [LARGE SCALE GENOMIC DNA]</scope>
    <source>
        <strain evidence="6 7">NCTC8284</strain>
    </source>
</reference>
<protein>
    <submittedName>
        <fullName evidence="6">DNA-directed RNA polymerase subunit alpha</fullName>
        <ecNumber evidence="6">2.7.7.6</ecNumber>
    </submittedName>
</protein>
<keyword evidence="3 6" id="KW-0548">Nucleotidyltransferase</keyword>
<keyword evidence="1 6" id="KW-0240">DNA-directed RNA polymerase</keyword>
<dbReference type="SUPFAM" id="SSF47789">
    <property type="entry name" value="C-terminal domain of RNA polymerase alpha subunit"/>
    <property type="match status" value="1"/>
</dbReference>
<dbReference type="EC" id="2.7.7.6" evidence="6"/>
<evidence type="ECO:0000256" key="4">
    <source>
        <dbReference type="ARBA" id="ARBA00023163"/>
    </source>
</evidence>
<dbReference type="FunFam" id="1.10.150.20:FF:000001">
    <property type="entry name" value="DNA-directed RNA polymerase subunit alpha"/>
    <property type="match status" value="1"/>
</dbReference>
<evidence type="ECO:0000256" key="1">
    <source>
        <dbReference type="ARBA" id="ARBA00022478"/>
    </source>
</evidence>
<dbReference type="Pfam" id="PF03118">
    <property type="entry name" value="RNA_pol_A_CTD"/>
    <property type="match status" value="1"/>
</dbReference>
<dbReference type="GO" id="GO:0000428">
    <property type="term" value="C:DNA-directed RNA polymerase complex"/>
    <property type="evidence" value="ECO:0007669"/>
    <property type="project" value="UniProtKB-KW"/>
</dbReference>
<evidence type="ECO:0000259" key="5">
    <source>
        <dbReference type="Pfam" id="PF03118"/>
    </source>
</evidence>
<evidence type="ECO:0000313" key="7">
    <source>
        <dbReference type="Proteomes" id="UP000278733"/>
    </source>
</evidence>
<dbReference type="GO" id="GO:0003677">
    <property type="term" value="F:DNA binding"/>
    <property type="evidence" value="ECO:0007669"/>
    <property type="project" value="InterPro"/>
</dbReference>
<dbReference type="GO" id="GO:0006351">
    <property type="term" value="P:DNA-templated transcription"/>
    <property type="evidence" value="ECO:0007669"/>
    <property type="project" value="InterPro"/>
</dbReference>
<dbReference type="Gene3D" id="1.10.150.20">
    <property type="entry name" value="5' to 3' exonuclease, C-terminal subdomain"/>
    <property type="match status" value="1"/>
</dbReference>
<feature type="domain" description="RNA polymerase alpha subunit C-terminal" evidence="5">
    <location>
        <begin position="2"/>
        <end position="47"/>
    </location>
</feature>
<keyword evidence="4" id="KW-0804">Transcription</keyword>
<sequence>MTVRSANCLKAETIHYIGDLVQRTEVELLKTPNLGKKSLTEIKDVLASRGLSLGMRLENWPPASIAED</sequence>
<gene>
    <name evidence="6" type="primary">rpoA_1</name>
    <name evidence="6" type="ORF">NCTC8284_03905</name>
</gene>
<organism evidence="6 7">
    <name type="scientific">Rodentibacter pneumotropicus</name>
    <dbReference type="NCBI Taxonomy" id="758"/>
    <lineage>
        <taxon>Bacteria</taxon>
        <taxon>Pseudomonadati</taxon>
        <taxon>Pseudomonadota</taxon>
        <taxon>Gammaproteobacteria</taxon>
        <taxon>Pasteurellales</taxon>
        <taxon>Pasteurellaceae</taxon>
        <taxon>Rodentibacter</taxon>
    </lineage>
</organism>
<accession>A0A3S4VGT7</accession>
<evidence type="ECO:0000313" key="6">
    <source>
        <dbReference type="EMBL" id="VEH68666.1"/>
    </source>
</evidence>
<dbReference type="InterPro" id="IPR011260">
    <property type="entry name" value="RNAP_asu_C"/>
</dbReference>
<dbReference type="KEGG" id="rpne:NCTC8284_03905"/>
<keyword evidence="2 6" id="KW-0808">Transferase</keyword>
<dbReference type="AlphaFoldDB" id="A0A3S4VGT7"/>
<evidence type="ECO:0000256" key="2">
    <source>
        <dbReference type="ARBA" id="ARBA00022679"/>
    </source>
</evidence>
<dbReference type="GO" id="GO:0003899">
    <property type="term" value="F:DNA-directed RNA polymerase activity"/>
    <property type="evidence" value="ECO:0007669"/>
    <property type="project" value="UniProtKB-EC"/>
</dbReference>
<dbReference type="EMBL" id="LR134405">
    <property type="protein sequence ID" value="VEH68666.1"/>
    <property type="molecule type" value="Genomic_DNA"/>
</dbReference>
<name>A0A3S4VGT7_9PAST</name>